<evidence type="ECO:0008006" key="3">
    <source>
        <dbReference type="Google" id="ProtNLM"/>
    </source>
</evidence>
<proteinExistence type="predicted"/>
<evidence type="ECO:0000313" key="1">
    <source>
        <dbReference type="EMBL" id="TLQ05878.1"/>
    </source>
</evidence>
<evidence type="ECO:0000313" key="2">
    <source>
        <dbReference type="Proteomes" id="UP000307201"/>
    </source>
</evidence>
<dbReference type="EMBL" id="VBTE01000047">
    <property type="protein sequence ID" value="TLQ05878.1"/>
    <property type="molecule type" value="Genomic_DNA"/>
</dbReference>
<dbReference type="Proteomes" id="UP000307201">
    <property type="component" value="Unassembled WGS sequence"/>
</dbReference>
<organism evidence="1 2">
    <name type="scientific">Marinilactibacillus psychrotolerans</name>
    <dbReference type="NCBI Taxonomy" id="191770"/>
    <lineage>
        <taxon>Bacteria</taxon>
        <taxon>Bacillati</taxon>
        <taxon>Bacillota</taxon>
        <taxon>Bacilli</taxon>
        <taxon>Lactobacillales</taxon>
        <taxon>Carnobacteriaceae</taxon>
        <taxon>Marinilactibacillus</taxon>
    </lineage>
</organism>
<accession>A0A5R9BYP3</accession>
<dbReference type="RefSeq" id="WP_138472903.1">
    <property type="nucleotide sequence ID" value="NZ_JBGQQG010000075.1"/>
</dbReference>
<protein>
    <recommendedName>
        <fullName evidence="3">Apea-like HEPN domain-containing protein</fullName>
    </recommendedName>
</protein>
<comment type="caution">
    <text evidence="1">The sequence shown here is derived from an EMBL/GenBank/DDBJ whole genome shotgun (WGS) entry which is preliminary data.</text>
</comment>
<name>A0A5R9BYP3_9LACT</name>
<sequence length="401" mass="46483">MGEKNKSFLAWFYVKRFVSCIFPEQFLTSSRDEGDNLEFKINVSDIKVKISTVLLFVDETFIDVNVGNGYRVEKFQLDKGFLYYDNIVDGKGRLKLDYMGSRIIEQDSSGVDNVYFVRLFKDDEFSIEEPILQSGVSYSDSKFDFKEQLEDYYEKEFAYLNNSISLLQLFKRGNIGIREVNASFKYNVMGIMNQNRNINSSIHDANIIRSEKYTLTKNEIEEINKFISKHIKVETTNYSKSINERNYYVSKEFEMLSPIINEFTFGLKQVDLPTGFEQFTTAMEMLLLEKNERGKKVALAKRTASLLGSSDTDVSSIYNKMKNYYRFRSESLHEGDGSNITICELSELENIVRGAIKKYLTYCENEILRQPSVTWVEIKAKKILDLKNLVTSYKSTGVLPQ</sequence>
<reference evidence="1 2" key="1">
    <citation type="submission" date="2019-05" db="EMBL/GenBank/DDBJ databases">
        <title>The metagenome of a microbial culture collection derived from dairy environment covers the genomic content of the human microbiome.</title>
        <authorList>
            <person name="Roder T."/>
            <person name="Wuthrich D."/>
            <person name="Sattari Z."/>
            <person name="Von Ah U."/>
            <person name="Bar C."/>
            <person name="Ronchi F."/>
            <person name="Macpherson A.J."/>
            <person name="Ganal-Vonarburg S.C."/>
            <person name="Bruggmann R."/>
            <person name="Vergeres G."/>
        </authorList>
    </citation>
    <scope>NUCLEOTIDE SEQUENCE [LARGE SCALE GENOMIC DNA]</scope>
    <source>
        <strain evidence="1 2">FAM 24235</strain>
    </source>
</reference>
<dbReference type="OrthoDB" id="2086381at2"/>
<dbReference type="AlphaFoldDB" id="A0A5R9BYP3"/>
<gene>
    <name evidence="1" type="ORF">FEZ48_11875</name>
</gene>